<comment type="caution">
    <text evidence="1">The sequence shown here is derived from an EMBL/GenBank/DDBJ whole genome shotgun (WGS) entry which is preliminary data.</text>
</comment>
<dbReference type="AlphaFoldDB" id="A0A4C2A4Y1"/>
<keyword evidence="2" id="KW-1185">Reference proteome</keyword>
<dbReference type="EMBL" id="BGZK01002438">
    <property type="protein sequence ID" value="GBP93967.1"/>
    <property type="molecule type" value="Genomic_DNA"/>
</dbReference>
<protein>
    <submittedName>
        <fullName evidence="1">Uncharacterized protein</fullName>
    </submittedName>
</protein>
<accession>A0A4C2A4Y1</accession>
<dbReference type="Proteomes" id="UP000299102">
    <property type="component" value="Unassembled WGS sequence"/>
</dbReference>
<reference evidence="1 2" key="1">
    <citation type="journal article" date="2019" name="Commun. Biol.">
        <title>The bagworm genome reveals a unique fibroin gene that provides high tensile strength.</title>
        <authorList>
            <person name="Kono N."/>
            <person name="Nakamura H."/>
            <person name="Ohtoshi R."/>
            <person name="Tomita M."/>
            <person name="Numata K."/>
            <person name="Arakawa K."/>
        </authorList>
    </citation>
    <scope>NUCLEOTIDE SEQUENCE [LARGE SCALE GENOMIC DNA]</scope>
</reference>
<proteinExistence type="predicted"/>
<evidence type="ECO:0000313" key="2">
    <source>
        <dbReference type="Proteomes" id="UP000299102"/>
    </source>
</evidence>
<evidence type="ECO:0000313" key="1">
    <source>
        <dbReference type="EMBL" id="GBP93967.1"/>
    </source>
</evidence>
<gene>
    <name evidence="1" type="ORF">EVAR_70332_1</name>
</gene>
<organism evidence="1 2">
    <name type="scientific">Eumeta variegata</name>
    <name type="common">Bagworm moth</name>
    <name type="synonym">Eumeta japonica</name>
    <dbReference type="NCBI Taxonomy" id="151549"/>
    <lineage>
        <taxon>Eukaryota</taxon>
        <taxon>Metazoa</taxon>
        <taxon>Ecdysozoa</taxon>
        <taxon>Arthropoda</taxon>
        <taxon>Hexapoda</taxon>
        <taxon>Insecta</taxon>
        <taxon>Pterygota</taxon>
        <taxon>Neoptera</taxon>
        <taxon>Endopterygota</taxon>
        <taxon>Lepidoptera</taxon>
        <taxon>Glossata</taxon>
        <taxon>Ditrysia</taxon>
        <taxon>Tineoidea</taxon>
        <taxon>Psychidae</taxon>
        <taxon>Oiketicinae</taxon>
        <taxon>Eumeta</taxon>
    </lineage>
</organism>
<name>A0A4C2A4Y1_EUMVA</name>
<sequence length="136" mass="15560">MLQNFFFLHGKNSETIEMTTSAIAAFETSRTNENLVIGANWIGRNVSEICETQYFRSKKMFDTPYLSIVLTDLHHSNINRLLIFLLFLGIFFADRTYGGRAMLQNFFLCTAKLETIEMTTSAIAAFEKLVVQTKIL</sequence>